<sequence>MTPLEQLASTDAPVIADLIATQASQVQPVRADWGNQPTWDNWTKAPANPWNNQPTWDNWNKKK</sequence>
<evidence type="ECO:0000313" key="3">
    <source>
        <dbReference type="Proteomes" id="UP001220022"/>
    </source>
</evidence>
<evidence type="ECO:0000256" key="1">
    <source>
        <dbReference type="SAM" id="MobiDB-lite"/>
    </source>
</evidence>
<reference evidence="2 3" key="1">
    <citation type="submission" date="2023-03" db="EMBL/GenBank/DDBJ databases">
        <title>Draft genome sequence of type strain Streptomyces ferralitis JCM 14344.</title>
        <authorList>
            <person name="Klaysubun C."/>
            <person name="Duangmal K."/>
        </authorList>
    </citation>
    <scope>NUCLEOTIDE SEQUENCE [LARGE SCALE GENOMIC DNA]</scope>
    <source>
        <strain evidence="2 3">JCM 14344</strain>
    </source>
</reference>
<accession>A0ABT5Z441</accession>
<dbReference type="EMBL" id="JARHTQ010000016">
    <property type="protein sequence ID" value="MDF2258595.1"/>
    <property type="molecule type" value="Genomic_DNA"/>
</dbReference>
<keyword evidence="3" id="KW-1185">Reference proteome</keyword>
<organism evidence="2 3">
    <name type="scientific">Streptantibioticus ferralitis</name>
    <dbReference type="NCBI Taxonomy" id="236510"/>
    <lineage>
        <taxon>Bacteria</taxon>
        <taxon>Bacillati</taxon>
        <taxon>Actinomycetota</taxon>
        <taxon>Actinomycetes</taxon>
        <taxon>Kitasatosporales</taxon>
        <taxon>Streptomycetaceae</taxon>
        <taxon>Streptantibioticus</taxon>
    </lineage>
</organism>
<feature type="region of interest" description="Disordered" evidence="1">
    <location>
        <begin position="39"/>
        <end position="63"/>
    </location>
</feature>
<protein>
    <submittedName>
        <fullName evidence="2">Uncharacterized protein</fullName>
    </submittedName>
</protein>
<gene>
    <name evidence="2" type="ORF">P2L57_23580</name>
</gene>
<feature type="compositionally biased region" description="Polar residues" evidence="1">
    <location>
        <begin position="49"/>
        <end position="63"/>
    </location>
</feature>
<dbReference type="Proteomes" id="UP001220022">
    <property type="component" value="Unassembled WGS sequence"/>
</dbReference>
<comment type="caution">
    <text evidence="2">The sequence shown here is derived from an EMBL/GenBank/DDBJ whole genome shotgun (WGS) entry which is preliminary data.</text>
</comment>
<dbReference type="RefSeq" id="WP_275817755.1">
    <property type="nucleotide sequence ID" value="NZ_BAAANM010000006.1"/>
</dbReference>
<proteinExistence type="predicted"/>
<evidence type="ECO:0000313" key="2">
    <source>
        <dbReference type="EMBL" id="MDF2258595.1"/>
    </source>
</evidence>
<dbReference type="NCBIfam" id="NF041721">
    <property type="entry name" value="phane_AmcA_1"/>
    <property type="match status" value="1"/>
</dbReference>
<name>A0ABT5Z441_9ACTN</name>